<accession>A0ABW5IMK6</accession>
<proteinExistence type="predicted"/>
<name>A0ABW5IMK6_9BACT</name>
<protein>
    <submittedName>
        <fullName evidence="1">Uncharacterized protein</fullName>
    </submittedName>
</protein>
<comment type="caution">
    <text evidence="1">The sequence shown here is derived from an EMBL/GenBank/DDBJ whole genome shotgun (WGS) entry which is preliminary data.</text>
</comment>
<sequence length="152" mass="17418">METAKDELAAVYQDKATGKFWLKCYAIAETQAGGYLMLIRLPLPNTEELISVAITSEYEDEAVAAILRLLDEEKLEKKGFRDLLLEKLEHANMDASDIRFKNRLKRLITLSRLNDPINRREVLGKSKTEVQQDATYFRSIAERATTLLQKLN</sequence>
<evidence type="ECO:0000313" key="2">
    <source>
        <dbReference type="Proteomes" id="UP001597544"/>
    </source>
</evidence>
<dbReference type="EMBL" id="JBHULU010000015">
    <property type="protein sequence ID" value="MFD2514479.1"/>
    <property type="molecule type" value="Genomic_DNA"/>
</dbReference>
<organism evidence="1 2">
    <name type="scientific">Pontibacter locisalis</name>
    <dbReference type="NCBI Taxonomy" id="1719035"/>
    <lineage>
        <taxon>Bacteria</taxon>
        <taxon>Pseudomonadati</taxon>
        <taxon>Bacteroidota</taxon>
        <taxon>Cytophagia</taxon>
        <taxon>Cytophagales</taxon>
        <taxon>Hymenobacteraceae</taxon>
        <taxon>Pontibacter</taxon>
    </lineage>
</organism>
<keyword evidence="2" id="KW-1185">Reference proteome</keyword>
<dbReference type="RefSeq" id="WP_377507158.1">
    <property type="nucleotide sequence ID" value="NZ_JBHULU010000015.1"/>
</dbReference>
<dbReference type="Proteomes" id="UP001597544">
    <property type="component" value="Unassembled WGS sequence"/>
</dbReference>
<gene>
    <name evidence="1" type="ORF">ACFSRY_11425</name>
</gene>
<reference evidence="2" key="1">
    <citation type="journal article" date="2019" name="Int. J. Syst. Evol. Microbiol.">
        <title>The Global Catalogue of Microorganisms (GCM) 10K type strain sequencing project: providing services to taxonomists for standard genome sequencing and annotation.</title>
        <authorList>
            <consortium name="The Broad Institute Genomics Platform"/>
            <consortium name="The Broad Institute Genome Sequencing Center for Infectious Disease"/>
            <person name="Wu L."/>
            <person name="Ma J."/>
        </authorList>
    </citation>
    <scope>NUCLEOTIDE SEQUENCE [LARGE SCALE GENOMIC DNA]</scope>
    <source>
        <strain evidence="2">KCTC 42498</strain>
    </source>
</reference>
<evidence type="ECO:0000313" key="1">
    <source>
        <dbReference type="EMBL" id="MFD2514479.1"/>
    </source>
</evidence>